<proteinExistence type="predicted"/>
<dbReference type="EMBL" id="JAGKQQ010000001">
    <property type="protein sequence ID" value="MBP3959427.1"/>
    <property type="molecule type" value="Genomic_DNA"/>
</dbReference>
<evidence type="ECO:0000313" key="1">
    <source>
        <dbReference type="EMBL" id="MBP3959427.1"/>
    </source>
</evidence>
<gene>
    <name evidence="1" type="ORF">J8F10_29640</name>
</gene>
<accession>A0ABS5C196</accession>
<organism evidence="1 2">
    <name type="scientific">Gemmata palustris</name>
    <dbReference type="NCBI Taxonomy" id="2822762"/>
    <lineage>
        <taxon>Bacteria</taxon>
        <taxon>Pseudomonadati</taxon>
        <taxon>Planctomycetota</taxon>
        <taxon>Planctomycetia</taxon>
        <taxon>Gemmatales</taxon>
        <taxon>Gemmataceae</taxon>
        <taxon>Gemmata</taxon>
    </lineage>
</organism>
<reference evidence="1 2" key="1">
    <citation type="submission" date="2021-04" db="EMBL/GenBank/DDBJ databases">
        <authorList>
            <person name="Ivanova A."/>
        </authorList>
    </citation>
    <scope>NUCLEOTIDE SEQUENCE [LARGE SCALE GENOMIC DNA]</scope>
    <source>
        <strain evidence="1 2">G18</strain>
    </source>
</reference>
<protein>
    <submittedName>
        <fullName evidence="1">Uncharacterized protein</fullName>
    </submittedName>
</protein>
<evidence type="ECO:0000313" key="2">
    <source>
        <dbReference type="Proteomes" id="UP000676565"/>
    </source>
</evidence>
<dbReference type="Proteomes" id="UP000676565">
    <property type="component" value="Unassembled WGS sequence"/>
</dbReference>
<sequence length="236" mass="25776">MDTIALVDAQIDGGMSLLDRLREEGVAVDASCWVKAADEDRWSLYIATPLVDEKGPVAGYRTVNEVLRSMGLARVLDSQIKLIGTTNPAAKTIRELQETLPGYKSNVLLGATFAEEVFVYPSTSQQPVTIYGMAFRGGPSAPLHLSFEPHSPHCKLTVEDENGRREYPAQTGIDWVVAVPDRATLERDDTGRAVLGWELHGKHRQSDAQTAFSLAKLGLHGFRFLREPSGTGARSA</sequence>
<dbReference type="RefSeq" id="WP_210660077.1">
    <property type="nucleotide sequence ID" value="NZ_JAGKQQ010000001.1"/>
</dbReference>
<name>A0ABS5C196_9BACT</name>
<keyword evidence="2" id="KW-1185">Reference proteome</keyword>
<comment type="caution">
    <text evidence="1">The sequence shown here is derived from an EMBL/GenBank/DDBJ whole genome shotgun (WGS) entry which is preliminary data.</text>
</comment>